<sequence length="299" mass="33953">MTKVMMGSRELELDSRYLTELRSANDILDDTQALQARLQEDGYLFIRGFHNRDEVLQARAQFLQKLHAMGRLDPDAPIEEGKIAADNKSAMWGGGTEQLMPDFPQFLDIVNHPRVMSFFDRLLGGKAMTYDFKWPRAIGHGGNTGAHYDVVYMGRGTKKVYTMWTPFDDVPLEKGTLAMLLGSQHYDKIKGTYGEMDVDRDHVATGWFSEDPIEIVDTYGGQWATSAFEAGDVIIFGMYMMHASLNNSTNRYRISSDTRYQLASEPVDERWVGRKPKGHYAWGSQPMKSVAEARKEWGV</sequence>
<dbReference type="AlphaFoldDB" id="A0A1X7LW32"/>
<dbReference type="InterPro" id="IPR008775">
    <property type="entry name" value="Phytyl_CoA_dOase-like"/>
</dbReference>
<organism evidence="1 2">
    <name type="scientific">Paenibacillus aquistagni</name>
    <dbReference type="NCBI Taxonomy" id="1852522"/>
    <lineage>
        <taxon>Bacteria</taxon>
        <taxon>Bacillati</taxon>
        <taxon>Bacillota</taxon>
        <taxon>Bacilli</taxon>
        <taxon>Bacillales</taxon>
        <taxon>Paenibacillaceae</taxon>
        <taxon>Paenibacillus</taxon>
    </lineage>
</organism>
<dbReference type="PANTHER" id="PTHR40128">
    <property type="entry name" value="EXPRESSED PROTEIN"/>
    <property type="match status" value="1"/>
</dbReference>
<keyword evidence="1" id="KW-0223">Dioxygenase</keyword>
<dbReference type="PANTHER" id="PTHR40128:SF1">
    <property type="entry name" value="PHYTANOYL-COA HYDROXYLASE"/>
    <property type="match status" value="1"/>
</dbReference>
<dbReference type="SUPFAM" id="SSF51197">
    <property type="entry name" value="Clavaminate synthase-like"/>
    <property type="match status" value="1"/>
</dbReference>
<dbReference type="OrthoDB" id="183023at2"/>
<dbReference type="GO" id="GO:0016706">
    <property type="term" value="F:2-oxoglutarate-dependent dioxygenase activity"/>
    <property type="evidence" value="ECO:0007669"/>
    <property type="project" value="UniProtKB-ARBA"/>
</dbReference>
<name>A0A1X7LW32_9BACL</name>
<dbReference type="STRING" id="1852522.SAMN06295960_4424"/>
<accession>A0A1X7LW32</accession>
<evidence type="ECO:0000313" key="2">
    <source>
        <dbReference type="Proteomes" id="UP000193834"/>
    </source>
</evidence>
<keyword evidence="2" id="KW-1185">Reference proteome</keyword>
<dbReference type="EMBL" id="FXAZ01000008">
    <property type="protein sequence ID" value="SMG57482.1"/>
    <property type="molecule type" value="Genomic_DNA"/>
</dbReference>
<dbReference type="Gene3D" id="2.60.120.620">
    <property type="entry name" value="q2cbj1_9rhob like domain"/>
    <property type="match status" value="1"/>
</dbReference>
<reference evidence="1 2" key="1">
    <citation type="submission" date="2017-04" db="EMBL/GenBank/DDBJ databases">
        <authorList>
            <person name="Afonso C.L."/>
            <person name="Miller P.J."/>
            <person name="Scott M.A."/>
            <person name="Spackman E."/>
            <person name="Goraichik I."/>
            <person name="Dimitrov K.M."/>
            <person name="Suarez D.L."/>
            <person name="Swayne D.E."/>
        </authorList>
    </citation>
    <scope>NUCLEOTIDE SEQUENCE [LARGE SCALE GENOMIC DNA]</scope>
    <source>
        <strain evidence="1 2">11</strain>
    </source>
</reference>
<protein>
    <submittedName>
        <fullName evidence="1">Ectoine hydroxylase-related dioxygenase, phytanoyl-CoA dioxygenase (PhyH) family</fullName>
    </submittedName>
</protein>
<dbReference type="Pfam" id="PF05721">
    <property type="entry name" value="PhyH"/>
    <property type="match status" value="1"/>
</dbReference>
<keyword evidence="1" id="KW-0560">Oxidoreductase</keyword>
<dbReference type="RefSeq" id="WP_085498128.1">
    <property type="nucleotide sequence ID" value="NZ_FXAZ01000008.1"/>
</dbReference>
<dbReference type="Proteomes" id="UP000193834">
    <property type="component" value="Unassembled WGS sequence"/>
</dbReference>
<evidence type="ECO:0000313" key="1">
    <source>
        <dbReference type="EMBL" id="SMG57482.1"/>
    </source>
</evidence>
<gene>
    <name evidence="1" type="ORF">SAMN06295960_4424</name>
</gene>
<proteinExistence type="predicted"/>